<dbReference type="Proteomes" id="UP000014073">
    <property type="component" value="Unassembled WGS sequence"/>
</dbReference>
<dbReference type="Pfam" id="PF18565">
    <property type="entry name" value="Glyco_hydro2_C5"/>
    <property type="match status" value="1"/>
</dbReference>
<dbReference type="STRING" id="547042.BACCOPRO_03253"/>
<dbReference type="PANTHER" id="PTHR42732">
    <property type="entry name" value="BETA-GALACTOSIDASE"/>
    <property type="match status" value="1"/>
</dbReference>
<dbReference type="eggNOG" id="COG3250">
    <property type="taxonomic scope" value="Bacteria"/>
</dbReference>
<evidence type="ECO:0000256" key="2">
    <source>
        <dbReference type="ARBA" id="ARBA00022801"/>
    </source>
</evidence>
<dbReference type="HOGENOM" id="CLU_1318767_0_0_10"/>
<feature type="region of interest" description="Disordered" evidence="4">
    <location>
        <begin position="156"/>
        <end position="182"/>
    </location>
</feature>
<comment type="similarity">
    <text evidence="1">Belongs to the glycosyl hydrolase 2 family.</text>
</comment>
<keyword evidence="7" id="KW-1185">Reference proteome</keyword>
<accession>S0FC86</accession>
<evidence type="ECO:0000256" key="4">
    <source>
        <dbReference type="SAM" id="MobiDB-lite"/>
    </source>
</evidence>
<reference evidence="6 7" key="1">
    <citation type="submission" date="2008-12" db="EMBL/GenBank/DDBJ databases">
        <authorList>
            <person name="Fulton L."/>
            <person name="Clifton S."/>
            <person name="Fulton B."/>
            <person name="Xu J."/>
            <person name="Minx P."/>
            <person name="Pepin K.H."/>
            <person name="Johnson M."/>
            <person name="Bhonagiri V."/>
            <person name="Nash W.E."/>
            <person name="Mardis E.R."/>
            <person name="Wilson R.K."/>
        </authorList>
    </citation>
    <scope>NUCLEOTIDE SEQUENCE [LARGE SCALE GENOMIC DNA]</scope>
    <source>
        <strain evidence="6 7">DSM 18228</strain>
    </source>
</reference>
<name>S0FC86_9BACT</name>
<feature type="domain" description="Glycoside hydrolase family 2" evidence="5">
    <location>
        <begin position="49"/>
        <end position="128"/>
    </location>
</feature>
<evidence type="ECO:0000313" key="7">
    <source>
        <dbReference type="Proteomes" id="UP000014073"/>
    </source>
</evidence>
<dbReference type="InterPro" id="IPR051913">
    <property type="entry name" value="GH2_Domain-Containing"/>
</dbReference>
<protein>
    <recommendedName>
        <fullName evidence="5">Glycoside hydrolase family 2 domain-containing protein</fullName>
    </recommendedName>
</protein>
<dbReference type="InterPro" id="IPR040605">
    <property type="entry name" value="Glyco_hydro2_dom5"/>
</dbReference>
<gene>
    <name evidence="6" type="ORF">BACCOPRO_03253</name>
</gene>
<dbReference type="InterPro" id="IPR013783">
    <property type="entry name" value="Ig-like_fold"/>
</dbReference>
<keyword evidence="2" id="KW-0378">Hydrolase</keyword>
<evidence type="ECO:0000259" key="5">
    <source>
        <dbReference type="Pfam" id="PF18565"/>
    </source>
</evidence>
<dbReference type="AlphaFoldDB" id="S0FC86"/>
<feature type="compositionally biased region" description="Basic and acidic residues" evidence="4">
    <location>
        <begin position="158"/>
        <end position="169"/>
    </location>
</feature>
<dbReference type="PANTHER" id="PTHR42732:SF1">
    <property type="entry name" value="BETA-MANNOSIDASE"/>
    <property type="match status" value="1"/>
</dbReference>
<dbReference type="SUPFAM" id="SSF49373">
    <property type="entry name" value="Invasin/intimin cell-adhesion fragments"/>
    <property type="match status" value="1"/>
</dbReference>
<sequence length="208" mass="23132">MHDKQLARDRKHADSYLLAEGLIDGKVVATHKVMPSRRPSKLLLWADDEQAQATADGSDIVTVIAAVSDDNGNIKRLNNYEIQFEIEGPGQLIANEETFTNPRPVLWGTAPVLVRTTTTPGEIKVRASVVWQGKHTPVSAELIIPTRKAAHPLIANPEEVREAETKDVRNSASTSVGTSDCEKRIHQLQQELNRLKLKEVEKQQSDFE</sequence>
<proteinExistence type="inferred from homology"/>
<evidence type="ECO:0000256" key="3">
    <source>
        <dbReference type="ARBA" id="ARBA00023295"/>
    </source>
</evidence>
<evidence type="ECO:0000313" key="6">
    <source>
        <dbReference type="EMBL" id="EEF77730.1"/>
    </source>
</evidence>
<dbReference type="Gene3D" id="2.60.40.10">
    <property type="entry name" value="Immunoglobulins"/>
    <property type="match status" value="1"/>
</dbReference>
<organism evidence="6 7">
    <name type="scientific">Phocaeicola coprophilus DSM 18228 = JCM 13818</name>
    <dbReference type="NCBI Taxonomy" id="547042"/>
    <lineage>
        <taxon>Bacteria</taxon>
        <taxon>Pseudomonadati</taxon>
        <taxon>Bacteroidota</taxon>
        <taxon>Bacteroidia</taxon>
        <taxon>Bacteroidales</taxon>
        <taxon>Bacteroidaceae</taxon>
        <taxon>Phocaeicola</taxon>
    </lineage>
</organism>
<dbReference type="GO" id="GO:0016798">
    <property type="term" value="F:hydrolase activity, acting on glycosyl bonds"/>
    <property type="evidence" value="ECO:0007669"/>
    <property type="project" value="UniProtKB-KW"/>
</dbReference>
<comment type="caution">
    <text evidence="6">The sequence shown here is derived from an EMBL/GenBank/DDBJ whole genome shotgun (WGS) entry which is preliminary data.</text>
</comment>
<evidence type="ECO:0000256" key="1">
    <source>
        <dbReference type="ARBA" id="ARBA00007401"/>
    </source>
</evidence>
<dbReference type="InterPro" id="IPR008964">
    <property type="entry name" value="Invasin/intimin_cell_adhesion"/>
</dbReference>
<dbReference type="EMBL" id="ACBW01000205">
    <property type="protein sequence ID" value="EEF77730.1"/>
    <property type="molecule type" value="Genomic_DNA"/>
</dbReference>
<keyword evidence="3" id="KW-0326">Glycosidase</keyword>